<feature type="domain" description="DUF4785" evidence="2">
    <location>
        <begin position="27"/>
        <end position="167"/>
    </location>
</feature>
<protein>
    <recommendedName>
        <fullName evidence="6">DUF4785 family protein</fullName>
    </recommendedName>
</protein>
<feature type="domain" description="DUF4785" evidence="3">
    <location>
        <begin position="285"/>
        <end position="385"/>
    </location>
</feature>
<dbReference type="RefSeq" id="WP_343856860.1">
    <property type="nucleotide sequence ID" value="NZ_BAAAFD010000002.1"/>
</dbReference>
<dbReference type="InterPro" id="IPR048295">
    <property type="entry name" value="DUF4785_C"/>
</dbReference>
<dbReference type="Pfam" id="PF16024">
    <property type="entry name" value="DUF4785_1st"/>
    <property type="match status" value="1"/>
</dbReference>
<evidence type="ECO:0008006" key="6">
    <source>
        <dbReference type="Google" id="ProtNLM"/>
    </source>
</evidence>
<dbReference type="Proteomes" id="UP001500359">
    <property type="component" value="Unassembled WGS sequence"/>
</dbReference>
<evidence type="ECO:0000313" key="5">
    <source>
        <dbReference type="Proteomes" id="UP001500359"/>
    </source>
</evidence>
<feature type="chain" id="PRO_5046965837" description="DUF4785 family protein" evidence="1">
    <location>
        <begin position="25"/>
        <end position="400"/>
    </location>
</feature>
<dbReference type="Pfam" id="PF20943">
    <property type="entry name" value="DUF4785_3rd"/>
    <property type="match status" value="1"/>
</dbReference>
<dbReference type="Gene3D" id="2.60.40.3870">
    <property type="entry name" value="Uncharacterised protein PF16024, DUF4785"/>
    <property type="match status" value="1"/>
</dbReference>
<keyword evidence="5" id="KW-1185">Reference proteome</keyword>
<reference evidence="4 5" key="1">
    <citation type="journal article" date="2019" name="Int. J. Syst. Evol. Microbiol.">
        <title>The Global Catalogue of Microorganisms (GCM) 10K type strain sequencing project: providing services to taxonomists for standard genome sequencing and annotation.</title>
        <authorList>
            <consortium name="The Broad Institute Genomics Platform"/>
            <consortium name="The Broad Institute Genome Sequencing Center for Infectious Disease"/>
            <person name="Wu L."/>
            <person name="Ma J."/>
        </authorList>
    </citation>
    <scope>NUCLEOTIDE SEQUENCE [LARGE SCALE GENOMIC DNA]</scope>
    <source>
        <strain evidence="4 5">JCM 15896</strain>
    </source>
</reference>
<feature type="signal peptide" evidence="1">
    <location>
        <begin position="1"/>
        <end position="24"/>
    </location>
</feature>
<gene>
    <name evidence="4" type="ORF">GCM10009114_08460</name>
</gene>
<accession>A0ABN1LEB3</accession>
<dbReference type="EMBL" id="BAAAFD010000002">
    <property type="protein sequence ID" value="GAA0854039.1"/>
    <property type="molecule type" value="Genomic_DNA"/>
</dbReference>
<dbReference type="Gene3D" id="2.60.120.1370">
    <property type="match status" value="1"/>
</dbReference>
<name>A0ABN1LEB3_9ALTE</name>
<comment type="caution">
    <text evidence="4">The sequence shown here is derived from an EMBL/GenBank/DDBJ whole genome shotgun (WGS) entry which is preliminary data.</text>
</comment>
<dbReference type="InterPro" id="IPR031979">
    <property type="entry name" value="DUF4785_N"/>
</dbReference>
<evidence type="ECO:0000259" key="2">
    <source>
        <dbReference type="Pfam" id="PF16024"/>
    </source>
</evidence>
<sequence length="400" mass="44383">MNKKQLMKIIFVLGSSLFSMAIYAAQASHYTKPIENTASSFDIDRSYAISSKEYWFEITGAALNKGVPINNTSPQVLMLISQARDGSANHSTHADFGKLDVSLMQLVSEHGKIVESKGVAESQLAQTGFFSKSTALFTDKAAQDNGPLTLKSTQPLNPTDKFLVMIREPQSDYVLQLATENPNIDHQRKYLASASVSLPRTLRTSMRLLRPVSFKAVLVGVDGSKVKLKSEYKDGKFYFLRPQLSNIIAPINGLYELLIEANGYHNGNVFNRKAKLALALSQPTANIADTVMEPNDIETAQVHVLVDEFSRFEVRAILYATNPTGKFVAAAESHVALELNAGMAILPLNFDPSMVAKANLKAPYKIDNIRLYDQHQMALLQEQNSLQSQKPIIDPKYKWR</sequence>
<keyword evidence="1" id="KW-0732">Signal</keyword>
<evidence type="ECO:0000313" key="4">
    <source>
        <dbReference type="EMBL" id="GAA0854039.1"/>
    </source>
</evidence>
<proteinExistence type="predicted"/>
<evidence type="ECO:0000256" key="1">
    <source>
        <dbReference type="SAM" id="SignalP"/>
    </source>
</evidence>
<evidence type="ECO:0000259" key="3">
    <source>
        <dbReference type="Pfam" id="PF20943"/>
    </source>
</evidence>
<organism evidence="4 5">
    <name type="scientific">Aliiglaciecola litoralis</name>
    <dbReference type="NCBI Taxonomy" id="582857"/>
    <lineage>
        <taxon>Bacteria</taxon>
        <taxon>Pseudomonadati</taxon>
        <taxon>Pseudomonadota</taxon>
        <taxon>Gammaproteobacteria</taxon>
        <taxon>Alteromonadales</taxon>
        <taxon>Alteromonadaceae</taxon>
        <taxon>Aliiglaciecola</taxon>
    </lineage>
</organism>